<dbReference type="InterPro" id="IPR006115">
    <property type="entry name" value="6PGDH_NADP-bd"/>
</dbReference>
<dbReference type="Gene3D" id="3.40.50.720">
    <property type="entry name" value="NAD(P)-binding Rossmann-like Domain"/>
    <property type="match status" value="1"/>
</dbReference>
<evidence type="ECO:0000256" key="3">
    <source>
        <dbReference type="PIRSR" id="PIRSR000103-1"/>
    </source>
</evidence>
<evidence type="ECO:0000313" key="6">
    <source>
        <dbReference type="EMBL" id="SHH37912.1"/>
    </source>
</evidence>
<evidence type="ECO:0000259" key="5">
    <source>
        <dbReference type="Pfam" id="PF14833"/>
    </source>
</evidence>
<evidence type="ECO:0000313" key="7">
    <source>
        <dbReference type="Proteomes" id="UP000184226"/>
    </source>
</evidence>
<protein>
    <submittedName>
        <fullName evidence="6">3-hydroxyisobutyrate dehydrogenase</fullName>
    </submittedName>
</protein>
<dbReference type="PANTHER" id="PTHR22981">
    <property type="entry name" value="3-HYDROXYISOBUTYRATE DEHYDROGENASE-RELATED"/>
    <property type="match status" value="1"/>
</dbReference>
<keyword evidence="1" id="KW-0560">Oxidoreductase</keyword>
<keyword evidence="2" id="KW-0520">NAD</keyword>
<reference evidence="6 7" key="1">
    <citation type="submission" date="2016-11" db="EMBL/GenBank/DDBJ databases">
        <authorList>
            <person name="Jaros S."/>
            <person name="Januszkiewicz K."/>
            <person name="Wedrychowicz H."/>
        </authorList>
    </citation>
    <scope>NUCLEOTIDE SEQUENCE [LARGE SCALE GENOMIC DNA]</scope>
    <source>
        <strain evidence="6 7">CGMCC 1.10190</strain>
    </source>
</reference>
<dbReference type="PANTHER" id="PTHR22981:SF80">
    <property type="entry name" value="BLR4309 PROTEIN"/>
    <property type="match status" value="1"/>
</dbReference>
<dbReference type="PROSITE" id="PS00895">
    <property type="entry name" value="3_HYDROXYISOBUT_DH"/>
    <property type="match status" value="1"/>
</dbReference>
<dbReference type="Proteomes" id="UP000184226">
    <property type="component" value="Unassembled WGS sequence"/>
</dbReference>
<dbReference type="GO" id="GO:0050661">
    <property type="term" value="F:NADP binding"/>
    <property type="evidence" value="ECO:0007669"/>
    <property type="project" value="InterPro"/>
</dbReference>
<dbReference type="GO" id="GO:0016054">
    <property type="term" value="P:organic acid catabolic process"/>
    <property type="evidence" value="ECO:0007669"/>
    <property type="project" value="UniProtKB-ARBA"/>
</dbReference>
<keyword evidence="7" id="KW-1185">Reference proteome</keyword>
<proteinExistence type="predicted"/>
<dbReference type="AlphaFoldDB" id="A0A1M5SH38"/>
<feature type="active site" evidence="3">
    <location>
        <position position="172"/>
    </location>
</feature>
<organism evidence="6 7">
    <name type="scientific">Pollutimonas bauzanensis</name>
    <dbReference type="NCBI Taxonomy" id="658167"/>
    <lineage>
        <taxon>Bacteria</taxon>
        <taxon>Pseudomonadati</taxon>
        <taxon>Pseudomonadota</taxon>
        <taxon>Betaproteobacteria</taxon>
        <taxon>Burkholderiales</taxon>
        <taxon>Alcaligenaceae</taxon>
        <taxon>Pollutimonas</taxon>
    </lineage>
</organism>
<dbReference type="SUPFAM" id="SSF48179">
    <property type="entry name" value="6-phosphogluconate dehydrogenase C-terminal domain-like"/>
    <property type="match status" value="1"/>
</dbReference>
<dbReference type="InterPro" id="IPR015815">
    <property type="entry name" value="HIBADH-related"/>
</dbReference>
<dbReference type="Pfam" id="PF03446">
    <property type="entry name" value="NAD_binding_2"/>
    <property type="match status" value="1"/>
</dbReference>
<dbReference type="InterPro" id="IPR013328">
    <property type="entry name" value="6PGD_dom2"/>
</dbReference>
<dbReference type="InterPro" id="IPR036291">
    <property type="entry name" value="NAD(P)-bd_dom_sf"/>
</dbReference>
<dbReference type="Gene3D" id="1.10.1040.10">
    <property type="entry name" value="N-(1-d-carboxylethyl)-l-norvaline Dehydrogenase, domain 2"/>
    <property type="match status" value="1"/>
</dbReference>
<dbReference type="EMBL" id="FQXE01000003">
    <property type="protein sequence ID" value="SHH37912.1"/>
    <property type="molecule type" value="Genomic_DNA"/>
</dbReference>
<dbReference type="STRING" id="658167.SAMN04488135_10379"/>
<dbReference type="InterPro" id="IPR029154">
    <property type="entry name" value="HIBADH-like_NADP-bd"/>
</dbReference>
<dbReference type="SUPFAM" id="SSF51735">
    <property type="entry name" value="NAD(P)-binding Rossmann-fold domains"/>
    <property type="match status" value="1"/>
</dbReference>
<dbReference type="InterPro" id="IPR008927">
    <property type="entry name" value="6-PGluconate_DH-like_C_sf"/>
</dbReference>
<dbReference type="PIRSF" id="PIRSF000103">
    <property type="entry name" value="HIBADH"/>
    <property type="match status" value="1"/>
</dbReference>
<dbReference type="OrthoDB" id="9777604at2"/>
<sequence length="307" mass="31964">MKPAVAVVGLGKMGSAMALRLRECGLDVLGWDVDACVRARVALDDIPVAASLSDALSKRDFILTSLPDSAAVRSVWLSPDGLIALADPDSICIDLSTIEPETIRQAARAALPRNIDMLDCPVSGGPVEARSGTLVVMAGGAADVIERAQPVLGCLGGALHHTGGIGTAKVVKIINNMMAMGNLLIACEAFSLGMTAGVEPGCLFSVLAECGGTSKTFTKRFPFALRGDFAPRFKLELAEKDLALGLSMAASHGAQVPAAAVVHELFRRAMGEGFQGQDAVALLAMYRRWADKPDKMAAAASESTCGR</sequence>
<dbReference type="Pfam" id="PF14833">
    <property type="entry name" value="NAD_binding_11"/>
    <property type="match status" value="1"/>
</dbReference>
<dbReference type="GO" id="GO:0051287">
    <property type="term" value="F:NAD binding"/>
    <property type="evidence" value="ECO:0007669"/>
    <property type="project" value="InterPro"/>
</dbReference>
<gene>
    <name evidence="6" type="ORF">SAMN04488135_10379</name>
</gene>
<feature type="domain" description="6-phosphogluconate dehydrogenase NADP-binding" evidence="4">
    <location>
        <begin position="5"/>
        <end position="162"/>
    </location>
</feature>
<dbReference type="InterPro" id="IPR002204">
    <property type="entry name" value="3-OH-isobutyrate_DH-rel_CS"/>
</dbReference>
<name>A0A1M5SH38_9BURK</name>
<feature type="domain" description="3-hydroxyisobutyrate dehydrogenase-like NAD-binding" evidence="5">
    <location>
        <begin position="166"/>
        <end position="285"/>
    </location>
</feature>
<accession>A0A1M5SH38</accession>
<evidence type="ECO:0000259" key="4">
    <source>
        <dbReference type="Pfam" id="PF03446"/>
    </source>
</evidence>
<dbReference type="RefSeq" id="WP_073102279.1">
    <property type="nucleotide sequence ID" value="NZ_FQXE01000003.1"/>
</dbReference>
<evidence type="ECO:0000256" key="2">
    <source>
        <dbReference type="ARBA" id="ARBA00023027"/>
    </source>
</evidence>
<evidence type="ECO:0000256" key="1">
    <source>
        <dbReference type="ARBA" id="ARBA00023002"/>
    </source>
</evidence>
<dbReference type="GO" id="GO:0016616">
    <property type="term" value="F:oxidoreductase activity, acting on the CH-OH group of donors, NAD or NADP as acceptor"/>
    <property type="evidence" value="ECO:0007669"/>
    <property type="project" value="TreeGrafter"/>
</dbReference>